<dbReference type="GO" id="GO:0015344">
    <property type="term" value="F:siderophore uptake transmembrane transporter activity"/>
    <property type="evidence" value="ECO:0007669"/>
    <property type="project" value="TreeGrafter"/>
</dbReference>
<evidence type="ECO:0000256" key="6">
    <source>
        <dbReference type="ARBA" id="ARBA00023077"/>
    </source>
</evidence>
<dbReference type="SUPFAM" id="SSF56935">
    <property type="entry name" value="Porins"/>
    <property type="match status" value="1"/>
</dbReference>
<evidence type="ECO:0000256" key="8">
    <source>
        <dbReference type="ARBA" id="ARBA00023170"/>
    </source>
</evidence>
<dbReference type="InterPro" id="IPR008969">
    <property type="entry name" value="CarboxyPept-like_regulatory"/>
</dbReference>
<evidence type="ECO:0000256" key="1">
    <source>
        <dbReference type="ARBA" id="ARBA00004571"/>
    </source>
</evidence>
<comment type="subcellular location">
    <subcellularLocation>
        <location evidence="1">Cell outer membrane</location>
        <topology evidence="1">Multi-pass membrane protein</topology>
    </subcellularLocation>
</comment>
<evidence type="ECO:0000259" key="10">
    <source>
        <dbReference type="Pfam" id="PF00593"/>
    </source>
</evidence>
<dbReference type="Gene3D" id="2.40.170.20">
    <property type="entry name" value="TonB-dependent receptor, beta-barrel domain"/>
    <property type="match status" value="1"/>
</dbReference>
<dbReference type="InterPro" id="IPR036942">
    <property type="entry name" value="Beta-barrel_TonB_sf"/>
</dbReference>
<evidence type="ECO:0000313" key="12">
    <source>
        <dbReference type="Proteomes" id="UP000250831"/>
    </source>
</evidence>
<dbReference type="RefSeq" id="WP_108632672.1">
    <property type="nucleotide sequence ID" value="NZ_QCXX01000001.1"/>
</dbReference>
<reference evidence="11 12" key="1">
    <citation type="submission" date="2018-04" db="EMBL/GenBank/DDBJ databases">
        <title>Sphingobacterium sp. M46 Genome.</title>
        <authorList>
            <person name="Cheng J."/>
            <person name="Li Y."/>
        </authorList>
    </citation>
    <scope>NUCLEOTIDE SEQUENCE [LARGE SCALE GENOMIC DNA]</scope>
    <source>
        <strain evidence="11 12">M46</strain>
    </source>
</reference>
<dbReference type="Proteomes" id="UP000250831">
    <property type="component" value="Unassembled WGS sequence"/>
</dbReference>
<keyword evidence="8" id="KW-0675">Receptor</keyword>
<evidence type="ECO:0000256" key="2">
    <source>
        <dbReference type="ARBA" id="ARBA00022448"/>
    </source>
</evidence>
<keyword evidence="7" id="KW-0472">Membrane</keyword>
<organism evidence="11 12">
    <name type="scientific">Sphingobacterium athyrii</name>
    <dbReference type="NCBI Taxonomy" id="2152717"/>
    <lineage>
        <taxon>Bacteria</taxon>
        <taxon>Pseudomonadati</taxon>
        <taxon>Bacteroidota</taxon>
        <taxon>Sphingobacteriia</taxon>
        <taxon>Sphingobacteriales</taxon>
        <taxon>Sphingobacteriaceae</taxon>
        <taxon>Sphingobacterium</taxon>
    </lineage>
</organism>
<keyword evidence="12" id="KW-1185">Reference proteome</keyword>
<dbReference type="InterPro" id="IPR039426">
    <property type="entry name" value="TonB-dep_rcpt-like"/>
</dbReference>
<keyword evidence="3" id="KW-1134">Transmembrane beta strand</keyword>
<sequence length="1007" mass="112482">MSSKSINRSALLLGVLLSFQVLVVDAQQLKIESKNQPLRSVLKQIEEKSGYSFLYDESQINVERRINIEVNGALPQVLNQLEQLTYLKLQVSGKNILISKASLGVLSGRVVDENGQGIPLVTVHLKELNQYYFTDNNGSFKFQFPAHRLKSANLQFSMIGRQGTSMTTVLNGTNNAIADIILPTLSVGLEEIAVTPRTNRRLESNSSLYINREVIEQSGALSISDLLSLIPGQKIAAPSLQQVQQANLRSATLGTNSFSNKDPFALNNSFGVALIMDGIALSNNANMQTLNAGIYGMGNSYVSGKISGLSGSDASTDNYTGDYTFGGTDLRQIATDNIESIEIAAGVPSVKYGDMTNGAIIINRIAGKTPLNFNVQLRDNATVYGVSKGIDTRKFGAFTVGGNFTRSFEDNRDKMKSYDRVGGNIMWSTFAGKEKAFTNTLSIDYGRNMDKVRRDSDDPTAAVMRFKSYNFAIGSRANYRIDRGFLSNIGLNVRYSETYQNTYKEQDVNGTYIIYSDATEIGVHQGQYASGIYQAVTNIEGKPIDLTARLDLTGTFRTGDLLHQVNFGSFFNYSKNIGKGQIVDPSRPRNNTIAANADIRKERYYDVSRIHGQQQLGFYAEDLFTAKIAERDLNVRIGTRLDKFEKYLTFSPRTNINYAITPALTVGVAYGWASKAPALAQLYPGPVFYEIPLFQHTAFNGGSVDEANSLYLMYVDKFTPDNSKLKPSLSEQLEFSATYEYKDFKWGVNLYHKRNYRDVVTVNSFEKIVLDKYNDNPDPNAEVPYIIDGTKQYRLSRFEFMNADDKRTQGIEFMLSTPKWMAIATSFNLRAGLTKSTYRPLQNMATFPNNTDNPNRAESAIYPTQRRTTTVSNAAITSSTHIPKAKLLINFTTEFNLMNKTNTDASDGIPIGYYTQDGAYHAIDNFDRDNVNYAHTLKPIEEINNQNQPAVYTNFHLNVSKEISKRLSLAFHVYNVFNYRPQYKRSDNSMIIPNGKPTYGAQLRLKL</sequence>
<evidence type="ECO:0000256" key="9">
    <source>
        <dbReference type="ARBA" id="ARBA00023237"/>
    </source>
</evidence>
<feature type="domain" description="TonB-dependent receptor-like beta-barrel" evidence="10">
    <location>
        <begin position="456"/>
        <end position="976"/>
    </location>
</feature>
<evidence type="ECO:0000313" key="11">
    <source>
        <dbReference type="EMBL" id="PUV26382.1"/>
    </source>
</evidence>
<protein>
    <recommendedName>
        <fullName evidence="10">TonB-dependent receptor-like beta-barrel domain-containing protein</fullName>
    </recommendedName>
</protein>
<evidence type="ECO:0000256" key="3">
    <source>
        <dbReference type="ARBA" id="ARBA00022452"/>
    </source>
</evidence>
<accession>A0A363NZY2</accession>
<dbReference type="InterPro" id="IPR000531">
    <property type="entry name" value="Beta-barrel_TonB"/>
</dbReference>
<dbReference type="OrthoDB" id="1151166at2"/>
<dbReference type="GO" id="GO:0009279">
    <property type="term" value="C:cell outer membrane"/>
    <property type="evidence" value="ECO:0007669"/>
    <property type="project" value="UniProtKB-SubCell"/>
</dbReference>
<dbReference type="Gene3D" id="2.60.40.1120">
    <property type="entry name" value="Carboxypeptidase-like, regulatory domain"/>
    <property type="match status" value="1"/>
</dbReference>
<evidence type="ECO:0000256" key="5">
    <source>
        <dbReference type="ARBA" id="ARBA00022729"/>
    </source>
</evidence>
<dbReference type="Pfam" id="PF13715">
    <property type="entry name" value="CarbopepD_reg_2"/>
    <property type="match status" value="1"/>
</dbReference>
<dbReference type="SUPFAM" id="SSF49464">
    <property type="entry name" value="Carboxypeptidase regulatory domain-like"/>
    <property type="match status" value="1"/>
</dbReference>
<proteinExistence type="predicted"/>
<dbReference type="PANTHER" id="PTHR30069">
    <property type="entry name" value="TONB-DEPENDENT OUTER MEMBRANE RECEPTOR"/>
    <property type="match status" value="1"/>
</dbReference>
<evidence type="ECO:0000256" key="4">
    <source>
        <dbReference type="ARBA" id="ARBA00022692"/>
    </source>
</evidence>
<keyword evidence="9" id="KW-0998">Cell outer membrane</keyword>
<comment type="caution">
    <text evidence="11">The sequence shown here is derived from an EMBL/GenBank/DDBJ whole genome shotgun (WGS) entry which is preliminary data.</text>
</comment>
<keyword evidence="5" id="KW-0732">Signal</keyword>
<evidence type="ECO:0000256" key="7">
    <source>
        <dbReference type="ARBA" id="ARBA00023136"/>
    </source>
</evidence>
<name>A0A363NZY2_9SPHI</name>
<keyword evidence="4" id="KW-0812">Transmembrane</keyword>
<keyword evidence="2" id="KW-0813">Transport</keyword>
<gene>
    <name evidence="11" type="ORF">DCO56_05400</name>
</gene>
<dbReference type="EMBL" id="QCXX01000001">
    <property type="protein sequence ID" value="PUV26382.1"/>
    <property type="molecule type" value="Genomic_DNA"/>
</dbReference>
<dbReference type="PANTHER" id="PTHR30069:SF29">
    <property type="entry name" value="HEMOGLOBIN AND HEMOGLOBIN-HAPTOGLOBIN-BINDING PROTEIN 1-RELATED"/>
    <property type="match status" value="1"/>
</dbReference>
<dbReference type="GO" id="GO:0044718">
    <property type="term" value="P:siderophore transmembrane transport"/>
    <property type="evidence" value="ECO:0007669"/>
    <property type="project" value="TreeGrafter"/>
</dbReference>
<dbReference type="Gene3D" id="2.170.130.10">
    <property type="entry name" value="TonB-dependent receptor, plug domain"/>
    <property type="match status" value="1"/>
</dbReference>
<dbReference type="InterPro" id="IPR037066">
    <property type="entry name" value="Plug_dom_sf"/>
</dbReference>
<dbReference type="AlphaFoldDB" id="A0A363NZY2"/>
<dbReference type="Pfam" id="PF00593">
    <property type="entry name" value="TonB_dep_Rec_b-barrel"/>
    <property type="match status" value="1"/>
</dbReference>
<keyword evidence="6" id="KW-0798">TonB box</keyword>